<dbReference type="InterPro" id="IPR029052">
    <property type="entry name" value="Metallo-depent_PP-like"/>
</dbReference>
<dbReference type="OMA" id="DRYLAWY"/>
<keyword evidence="4 5" id="KW-0472">Membrane</keyword>
<dbReference type="GO" id="GO:0016787">
    <property type="term" value="F:hydrolase activity"/>
    <property type="evidence" value="ECO:0007669"/>
    <property type="project" value="InterPro"/>
</dbReference>
<organism evidence="8">
    <name type="scientific">Culicoides sonorensis</name>
    <name type="common">Biting midge</name>
    <dbReference type="NCBI Taxonomy" id="179676"/>
    <lineage>
        <taxon>Eukaryota</taxon>
        <taxon>Metazoa</taxon>
        <taxon>Ecdysozoa</taxon>
        <taxon>Arthropoda</taxon>
        <taxon>Hexapoda</taxon>
        <taxon>Insecta</taxon>
        <taxon>Pterygota</taxon>
        <taxon>Neoptera</taxon>
        <taxon>Endopterygota</taxon>
        <taxon>Diptera</taxon>
        <taxon>Nematocera</taxon>
        <taxon>Chironomoidea</taxon>
        <taxon>Ceratopogonidae</taxon>
        <taxon>Ceratopogoninae</taxon>
        <taxon>Culicoides</taxon>
        <taxon>Monoculicoides</taxon>
    </lineage>
</organism>
<dbReference type="AlphaFoldDB" id="A0A336MWY9"/>
<dbReference type="VEuPathDB" id="VectorBase:CSON009066"/>
<comment type="subcellular location">
    <subcellularLocation>
        <location evidence="1">Membrane</location>
        <topology evidence="1">Multi-pass membrane protein</topology>
    </subcellularLocation>
</comment>
<dbReference type="GO" id="GO:0005783">
    <property type="term" value="C:endoplasmic reticulum"/>
    <property type="evidence" value="ECO:0007669"/>
    <property type="project" value="TreeGrafter"/>
</dbReference>
<evidence type="ECO:0000256" key="3">
    <source>
        <dbReference type="ARBA" id="ARBA00022989"/>
    </source>
</evidence>
<dbReference type="EMBL" id="UFQS01003512">
    <property type="protein sequence ID" value="SSX15719.1"/>
    <property type="molecule type" value="Genomic_DNA"/>
</dbReference>
<dbReference type="SUPFAM" id="SSF56300">
    <property type="entry name" value="Metallo-dependent phosphatases"/>
    <property type="match status" value="1"/>
</dbReference>
<sequence>MSNRATTVVTMLGKPKKRQLNSVGKKMFCNKKIICLICSSVRSLWKALAFLMLVSIGYNEFLINLLQSLKWSNINCQSSNCTRILFVADSQILGDTNDYSWISAVANFDSDWHLKKTFAHAFAHARPDVICFLGDIFDEGSSADDTQYQRYYERFREIFQMTVDDKTDSPQVIIVPGDSDIGQFGGNSPKVNRFRKMFYEKEMWLGKGNIIFYNINRITHEMPSYDSDNKHDNYTRIFLSHLPILESDEKFSKKVNIKDNKLTKSFRKRNRIKSKQFAAKALETFKPHLIFSGHHHQSLIMKTKLKRLHSPEIPNSLNNDKKTAYAMNKFNIDDIFENNEVLEIYIPTCSYRMGEMDIGFGYAVLDNQNLFYTVLWTTQRFYQLSFYLFLLFIVVFYILVIKIPDMIVYIGNRLIGRESYKNDRPYRYLPL</sequence>
<protein>
    <submittedName>
        <fullName evidence="8">CSON009066 protein</fullName>
    </submittedName>
</protein>
<accession>A0A336MWY9</accession>
<dbReference type="Gene3D" id="3.60.21.10">
    <property type="match status" value="1"/>
</dbReference>
<reference evidence="8" key="2">
    <citation type="submission" date="2018-07" db="EMBL/GenBank/DDBJ databases">
        <authorList>
            <person name="Quirk P.G."/>
            <person name="Krulwich T.A."/>
        </authorList>
    </citation>
    <scope>NUCLEOTIDE SEQUENCE</scope>
</reference>
<evidence type="ECO:0000256" key="4">
    <source>
        <dbReference type="ARBA" id="ARBA00023136"/>
    </source>
</evidence>
<dbReference type="InterPro" id="IPR004843">
    <property type="entry name" value="Calcineurin-like_PHP"/>
</dbReference>
<gene>
    <name evidence="8" type="primary">CSON009066</name>
</gene>
<feature type="transmembrane region" description="Helical" evidence="5">
    <location>
        <begin position="381"/>
        <end position="400"/>
    </location>
</feature>
<dbReference type="GO" id="GO:0016020">
    <property type="term" value="C:membrane"/>
    <property type="evidence" value="ECO:0007669"/>
    <property type="project" value="UniProtKB-SubCell"/>
</dbReference>
<evidence type="ECO:0000313" key="8">
    <source>
        <dbReference type="EMBL" id="SSX35074.1"/>
    </source>
</evidence>
<evidence type="ECO:0000256" key="5">
    <source>
        <dbReference type="SAM" id="Phobius"/>
    </source>
</evidence>
<keyword evidence="2 5" id="KW-0812">Transmembrane</keyword>
<dbReference type="GO" id="GO:0006506">
    <property type="term" value="P:GPI anchor biosynthetic process"/>
    <property type="evidence" value="ECO:0007669"/>
    <property type="project" value="InterPro"/>
</dbReference>
<dbReference type="PANTHER" id="PTHR13315:SF4">
    <property type="entry name" value="METALLOPHOSPHOESTERASE, ISOFORM E"/>
    <property type="match status" value="1"/>
</dbReference>
<proteinExistence type="predicted"/>
<dbReference type="InterPro" id="IPR033308">
    <property type="entry name" value="PGAP5/Cdc1/Ted1"/>
</dbReference>
<feature type="domain" description="Calcineurin-like phosphoesterase" evidence="6">
    <location>
        <begin position="83"/>
        <end position="297"/>
    </location>
</feature>
<evidence type="ECO:0000256" key="2">
    <source>
        <dbReference type="ARBA" id="ARBA00022692"/>
    </source>
</evidence>
<dbReference type="Pfam" id="PF00149">
    <property type="entry name" value="Metallophos"/>
    <property type="match status" value="1"/>
</dbReference>
<evidence type="ECO:0000313" key="7">
    <source>
        <dbReference type="EMBL" id="SSX15719.1"/>
    </source>
</evidence>
<evidence type="ECO:0000256" key="1">
    <source>
        <dbReference type="ARBA" id="ARBA00004141"/>
    </source>
</evidence>
<name>A0A336MWY9_CULSO</name>
<evidence type="ECO:0000259" key="6">
    <source>
        <dbReference type="Pfam" id="PF00149"/>
    </source>
</evidence>
<reference evidence="7" key="1">
    <citation type="submission" date="2018-04" db="EMBL/GenBank/DDBJ databases">
        <authorList>
            <person name="Go L.Y."/>
            <person name="Mitchell J.A."/>
        </authorList>
    </citation>
    <scope>NUCLEOTIDE SEQUENCE</scope>
    <source>
        <tissue evidence="7">Whole organism</tissue>
    </source>
</reference>
<dbReference type="EMBL" id="UFQT01003512">
    <property type="protein sequence ID" value="SSX35074.1"/>
    <property type="molecule type" value="Genomic_DNA"/>
</dbReference>
<dbReference type="PANTHER" id="PTHR13315">
    <property type="entry name" value="METALLO PHOSPHOESTERASE RELATED"/>
    <property type="match status" value="1"/>
</dbReference>
<keyword evidence="3 5" id="KW-1133">Transmembrane helix</keyword>